<keyword evidence="2" id="KW-0812">Transmembrane</keyword>
<accession>A0ABP6THI2</accession>
<gene>
    <name evidence="3" type="ORF">GCM10019016_009250</name>
</gene>
<dbReference type="RefSeq" id="WP_193460121.1">
    <property type="nucleotide sequence ID" value="NZ_BAAAXF010000014.1"/>
</dbReference>
<reference evidence="4" key="1">
    <citation type="journal article" date="2019" name="Int. J. Syst. Evol. Microbiol.">
        <title>The Global Catalogue of Microorganisms (GCM) 10K type strain sequencing project: providing services to taxonomists for standard genome sequencing and annotation.</title>
        <authorList>
            <consortium name="The Broad Institute Genomics Platform"/>
            <consortium name="The Broad Institute Genome Sequencing Center for Infectious Disease"/>
            <person name="Wu L."/>
            <person name="Ma J."/>
        </authorList>
    </citation>
    <scope>NUCLEOTIDE SEQUENCE [LARGE SCALE GENOMIC DNA]</scope>
    <source>
        <strain evidence="4">JCM 4816</strain>
    </source>
</reference>
<dbReference type="Proteomes" id="UP001501455">
    <property type="component" value="Unassembled WGS sequence"/>
</dbReference>
<keyword evidence="2" id="KW-1133">Transmembrane helix</keyword>
<organism evidence="3 4">
    <name type="scientific">Streptomyces prasinosporus</name>
    <dbReference type="NCBI Taxonomy" id="68256"/>
    <lineage>
        <taxon>Bacteria</taxon>
        <taxon>Bacillati</taxon>
        <taxon>Actinomycetota</taxon>
        <taxon>Actinomycetes</taxon>
        <taxon>Kitasatosporales</taxon>
        <taxon>Streptomycetaceae</taxon>
        <taxon>Streptomyces</taxon>
        <taxon>Streptomyces albogriseolus group</taxon>
    </lineage>
</organism>
<evidence type="ECO:0000313" key="3">
    <source>
        <dbReference type="EMBL" id="GAA3493826.1"/>
    </source>
</evidence>
<evidence type="ECO:0000313" key="4">
    <source>
        <dbReference type="Proteomes" id="UP001501455"/>
    </source>
</evidence>
<evidence type="ECO:0000256" key="2">
    <source>
        <dbReference type="SAM" id="Phobius"/>
    </source>
</evidence>
<feature type="transmembrane region" description="Helical" evidence="2">
    <location>
        <begin position="57"/>
        <end position="76"/>
    </location>
</feature>
<protein>
    <submittedName>
        <fullName evidence="3">Uncharacterized protein</fullName>
    </submittedName>
</protein>
<proteinExistence type="predicted"/>
<feature type="compositionally biased region" description="Low complexity" evidence="1">
    <location>
        <begin position="172"/>
        <end position="185"/>
    </location>
</feature>
<keyword evidence="4" id="KW-1185">Reference proteome</keyword>
<dbReference type="EMBL" id="BAAAXF010000014">
    <property type="protein sequence ID" value="GAA3493826.1"/>
    <property type="molecule type" value="Genomic_DNA"/>
</dbReference>
<comment type="caution">
    <text evidence="3">The sequence shown here is derived from an EMBL/GenBank/DDBJ whole genome shotgun (WGS) entry which is preliminary data.</text>
</comment>
<name>A0ABP6THI2_9ACTN</name>
<sequence>MSAAAAGRVGRFYTTARRHPWVLGKVADWKIPLGPYTPAQIAVLVGGGFLLVKTISWWSWMGPVPVVAWVLAVWAVRRPKIAGRAPLQAAWGWLLLAWQPQGGRTGGRAARDHAARPVLGGFTIEGACPAVPAAARQRVAEPASDRGAPRVREVLAPVRRPSTRQGRPPTRPASASPATVSAPPVSGVQQLLARVQEAGGVW</sequence>
<evidence type="ECO:0000256" key="1">
    <source>
        <dbReference type="SAM" id="MobiDB-lite"/>
    </source>
</evidence>
<feature type="region of interest" description="Disordered" evidence="1">
    <location>
        <begin position="156"/>
        <end position="185"/>
    </location>
</feature>
<keyword evidence="2" id="KW-0472">Membrane</keyword>